<feature type="compositionally biased region" description="Low complexity" evidence="1">
    <location>
        <begin position="110"/>
        <end position="143"/>
    </location>
</feature>
<evidence type="ECO:0000313" key="4">
    <source>
        <dbReference type="Proteomes" id="UP001054857"/>
    </source>
</evidence>
<dbReference type="EMBL" id="BMAR01000028">
    <property type="protein sequence ID" value="GFR49261.1"/>
    <property type="molecule type" value="Genomic_DNA"/>
</dbReference>
<feature type="compositionally biased region" description="Polar residues" evidence="1">
    <location>
        <begin position="94"/>
        <end position="104"/>
    </location>
</feature>
<name>A0AAD3E0Q4_9CHLO</name>
<protein>
    <recommendedName>
        <fullName evidence="2">DnaJ homologue subfamily C member 28 conserved domain-containing protein</fullName>
    </recommendedName>
</protein>
<keyword evidence="4" id="KW-1185">Reference proteome</keyword>
<accession>A0AAD3E0Q4</accession>
<proteinExistence type="predicted"/>
<evidence type="ECO:0000259" key="2">
    <source>
        <dbReference type="Pfam" id="PF09350"/>
    </source>
</evidence>
<gene>
    <name evidence="3" type="ORF">Agub_g11279</name>
</gene>
<comment type="caution">
    <text evidence="3">The sequence shown here is derived from an EMBL/GenBank/DDBJ whole genome shotgun (WGS) entry which is preliminary data.</text>
</comment>
<evidence type="ECO:0000313" key="3">
    <source>
        <dbReference type="EMBL" id="GFR49261.1"/>
    </source>
</evidence>
<feature type="non-terminal residue" evidence="3">
    <location>
        <position position="280"/>
    </location>
</feature>
<feature type="domain" description="DnaJ homologue subfamily C member 28 conserved" evidence="2">
    <location>
        <begin position="203"/>
        <end position="274"/>
    </location>
</feature>
<evidence type="ECO:0000256" key="1">
    <source>
        <dbReference type="SAM" id="MobiDB-lite"/>
    </source>
</evidence>
<dbReference type="AlphaFoldDB" id="A0AAD3E0Q4"/>
<organism evidence="3 4">
    <name type="scientific">Astrephomene gubernaculifera</name>
    <dbReference type="NCBI Taxonomy" id="47775"/>
    <lineage>
        <taxon>Eukaryota</taxon>
        <taxon>Viridiplantae</taxon>
        <taxon>Chlorophyta</taxon>
        <taxon>core chlorophytes</taxon>
        <taxon>Chlorophyceae</taxon>
        <taxon>CS clade</taxon>
        <taxon>Chlamydomonadales</taxon>
        <taxon>Astrephomenaceae</taxon>
        <taxon>Astrephomene</taxon>
    </lineage>
</organism>
<sequence>MDRLSLLCQKNACMRRFLSRSDMGASAVEVGWSSCLRWIAPFTLPARAYSSSGESSMDRSFLRGILEEVRVARAQKAAGDYRRQRGDPQQQQPASSDPNRSSSDVGAGGQTSSSSSSGAIARSQTSPALPAAAAGGASADSAAQELHPSRGRADLNAYARSPLGGGVGTSLSSGLGVPVLDDEAGSLSNWQPVTMGESGFEAMVERRIRDSVARGELDNLKLKGKPLDSVVRHDSQFYRVDPLMAAMGRSMGAQAVRPRSLELREELAAAQREFEEAVQR</sequence>
<dbReference type="Pfam" id="PF09350">
    <property type="entry name" value="DJC28_CD"/>
    <property type="match status" value="1"/>
</dbReference>
<reference evidence="3 4" key="1">
    <citation type="journal article" date="2021" name="Sci. Rep.">
        <title>Genome sequencing of the multicellular alga Astrephomene provides insights into convergent evolution of germ-soma differentiation.</title>
        <authorList>
            <person name="Yamashita S."/>
            <person name="Yamamoto K."/>
            <person name="Matsuzaki R."/>
            <person name="Suzuki S."/>
            <person name="Yamaguchi H."/>
            <person name="Hirooka S."/>
            <person name="Minakuchi Y."/>
            <person name="Miyagishima S."/>
            <person name="Kawachi M."/>
            <person name="Toyoda A."/>
            <person name="Nozaki H."/>
        </authorList>
    </citation>
    <scope>NUCLEOTIDE SEQUENCE [LARGE SCALE GENOMIC DNA]</scope>
    <source>
        <strain evidence="3 4">NIES-4017</strain>
    </source>
</reference>
<feature type="region of interest" description="Disordered" evidence="1">
    <location>
        <begin position="76"/>
        <end position="147"/>
    </location>
</feature>
<dbReference type="InterPro" id="IPR018961">
    <property type="entry name" value="DnaJ_homolog_subfam-C_membr-28"/>
</dbReference>
<dbReference type="Proteomes" id="UP001054857">
    <property type="component" value="Unassembled WGS sequence"/>
</dbReference>